<evidence type="ECO:0008006" key="12">
    <source>
        <dbReference type="Google" id="ProtNLM"/>
    </source>
</evidence>
<accession>A0ABY8U9Q0</accession>
<keyword evidence="8" id="KW-0175">Coiled coil</keyword>
<comment type="subcellular location">
    <subcellularLocation>
        <location evidence="1">Mitochondrion inner membrane</location>
    </subcellularLocation>
</comment>
<organism evidence="10 11">
    <name type="scientific">Tetradesmus obliquus</name>
    <name type="common">Green alga</name>
    <name type="synonym">Acutodesmus obliquus</name>
    <dbReference type="NCBI Taxonomy" id="3088"/>
    <lineage>
        <taxon>Eukaryota</taxon>
        <taxon>Viridiplantae</taxon>
        <taxon>Chlorophyta</taxon>
        <taxon>core chlorophytes</taxon>
        <taxon>Chlorophyceae</taxon>
        <taxon>CS clade</taxon>
        <taxon>Sphaeropleales</taxon>
        <taxon>Scenedesmaceae</taxon>
        <taxon>Tetradesmus</taxon>
    </lineage>
</organism>
<dbReference type="PANTHER" id="PTHR15415">
    <property type="entry name" value="MITOFILIN"/>
    <property type="match status" value="1"/>
</dbReference>
<evidence type="ECO:0000313" key="11">
    <source>
        <dbReference type="Proteomes" id="UP001244341"/>
    </source>
</evidence>
<dbReference type="PANTHER" id="PTHR15415:SF7">
    <property type="entry name" value="MICOS COMPLEX SUBUNIT MIC60"/>
    <property type="match status" value="1"/>
</dbReference>
<keyword evidence="3" id="KW-0812">Transmembrane</keyword>
<reference evidence="10 11" key="1">
    <citation type="submission" date="2023-05" db="EMBL/GenBank/DDBJ databases">
        <title>A 100% complete, gapless, phased diploid assembly of the Scenedesmus obliquus UTEX 3031 genome.</title>
        <authorList>
            <person name="Biondi T.C."/>
            <person name="Hanschen E.R."/>
            <person name="Kwon T."/>
            <person name="Eng W."/>
            <person name="Kruse C.P.S."/>
            <person name="Koehler S.I."/>
            <person name="Kunde Y."/>
            <person name="Gleasner C.D."/>
            <person name="You Mak K.T."/>
            <person name="Polle J."/>
            <person name="Hovde B.T."/>
            <person name="Starkenburg S.R."/>
        </authorList>
    </citation>
    <scope>NUCLEOTIDE SEQUENCE [LARGE SCALE GENOMIC DNA]</scope>
    <source>
        <strain evidence="10 11">DOE0152z</strain>
    </source>
</reference>
<dbReference type="Proteomes" id="UP001244341">
    <property type="component" value="Chromosome 9b"/>
</dbReference>
<sequence>MKSAVPGMALKARLLLQSAEGVTGGCSSLPGNAVVTALKASAQYATVSPAAAAAAAAPAPGKQPAAAAPQTMPPATAAAAAAAAAPSAAAAGGSSSGPAGGAEPGPGNGKGEAAAAAADGAAADAVTAAAAAAGQAARDSLSAAADEFPGVSSGSSSTADPGLPDGANSSSSSSSSSSNARTSDDAARIVSAMTSVAAASSSSGKQEKPAAAAAPATPSKSETAAAAATAAPVVAKEHADSELDRLCSQLGLSRDLTPAGLIAAANVAGLGASSSSGMPLPPQLAQLNQATADARLLGDLLQQLTQQQRQLQAALDAAKAEAAWTEEAAKKREESLTEHFKELLREQARIQQQLTQQAVRSAEEAVMADTAAAHNEERRQRGAVIDELRAQLNALALAFDQRTEQVRSAHEVNKVNLGVLSLGKALEEGRPIAQQLQQLAAGCPGDAVVAAVAASLPPAAATAGLPTLQQLQAQFKGVARHAAEAAYFTGEGEGGVLARLAAKLAVTLKVDAGSGEDGPDSKISQARTLLQQGRLLEAADALSAAAAGTQAAEVVGQWVEAARARAVADQAVRLLQAHATTTAVAAGN</sequence>
<feature type="region of interest" description="Disordered" evidence="9">
    <location>
        <begin position="198"/>
        <end position="219"/>
    </location>
</feature>
<evidence type="ECO:0000256" key="5">
    <source>
        <dbReference type="ARBA" id="ARBA00022989"/>
    </source>
</evidence>
<keyword evidence="11" id="KW-1185">Reference proteome</keyword>
<evidence type="ECO:0000256" key="8">
    <source>
        <dbReference type="SAM" id="Coils"/>
    </source>
</evidence>
<evidence type="ECO:0000256" key="3">
    <source>
        <dbReference type="ARBA" id="ARBA00022692"/>
    </source>
</evidence>
<evidence type="ECO:0000256" key="2">
    <source>
        <dbReference type="ARBA" id="ARBA00010877"/>
    </source>
</evidence>
<proteinExistence type="inferred from homology"/>
<keyword evidence="4" id="KW-0999">Mitochondrion inner membrane</keyword>
<dbReference type="Pfam" id="PF09731">
    <property type="entry name" value="Mitofilin"/>
    <property type="match status" value="1"/>
</dbReference>
<comment type="similarity">
    <text evidence="2">Belongs to the MICOS complex subunit Mic60 family.</text>
</comment>
<evidence type="ECO:0000256" key="9">
    <source>
        <dbReference type="SAM" id="MobiDB-lite"/>
    </source>
</evidence>
<evidence type="ECO:0000256" key="1">
    <source>
        <dbReference type="ARBA" id="ARBA00004273"/>
    </source>
</evidence>
<name>A0ABY8U9Q0_TETOB</name>
<feature type="region of interest" description="Disordered" evidence="9">
    <location>
        <begin position="146"/>
        <end position="184"/>
    </location>
</feature>
<evidence type="ECO:0000256" key="6">
    <source>
        <dbReference type="ARBA" id="ARBA00023128"/>
    </source>
</evidence>
<keyword evidence="5" id="KW-1133">Transmembrane helix</keyword>
<keyword evidence="7" id="KW-0472">Membrane</keyword>
<feature type="compositionally biased region" description="Gly residues" evidence="9">
    <location>
        <begin position="94"/>
        <end position="110"/>
    </location>
</feature>
<evidence type="ECO:0000256" key="4">
    <source>
        <dbReference type="ARBA" id="ARBA00022792"/>
    </source>
</evidence>
<keyword evidence="6" id="KW-0496">Mitochondrion</keyword>
<feature type="region of interest" description="Disordered" evidence="9">
    <location>
        <begin position="89"/>
        <end position="113"/>
    </location>
</feature>
<evidence type="ECO:0000256" key="7">
    <source>
        <dbReference type="ARBA" id="ARBA00023136"/>
    </source>
</evidence>
<dbReference type="InterPro" id="IPR019133">
    <property type="entry name" value="MIC60"/>
</dbReference>
<gene>
    <name evidence="10" type="ORF">OEZ85_009674</name>
</gene>
<feature type="compositionally biased region" description="Low complexity" evidence="9">
    <location>
        <begin position="169"/>
        <end position="178"/>
    </location>
</feature>
<feature type="coiled-coil region" evidence="8">
    <location>
        <begin position="287"/>
        <end position="321"/>
    </location>
</feature>
<protein>
    <recommendedName>
        <fullName evidence="12">MICOS complex subunit MIC60</fullName>
    </recommendedName>
</protein>
<dbReference type="EMBL" id="CP126216">
    <property type="protein sequence ID" value="WIA18202.1"/>
    <property type="molecule type" value="Genomic_DNA"/>
</dbReference>
<evidence type="ECO:0000313" key="10">
    <source>
        <dbReference type="EMBL" id="WIA18202.1"/>
    </source>
</evidence>